<feature type="compositionally biased region" description="Basic and acidic residues" evidence="1">
    <location>
        <begin position="381"/>
        <end position="391"/>
    </location>
</feature>
<dbReference type="Pfam" id="PF03004">
    <property type="entry name" value="Transposase_24"/>
    <property type="match status" value="1"/>
</dbReference>
<dbReference type="AlphaFoldDB" id="A0A7J7FUS0"/>
<gene>
    <name evidence="2" type="ORF">HYC85_028038</name>
</gene>
<evidence type="ECO:0000313" key="3">
    <source>
        <dbReference type="Proteomes" id="UP000593564"/>
    </source>
</evidence>
<feature type="region of interest" description="Disordered" evidence="1">
    <location>
        <begin position="426"/>
        <end position="452"/>
    </location>
</feature>
<proteinExistence type="predicted"/>
<dbReference type="EMBL" id="JACBKZ010000014">
    <property type="protein sequence ID" value="KAF5931867.1"/>
    <property type="molecule type" value="Genomic_DNA"/>
</dbReference>
<dbReference type="InterPro" id="IPR004252">
    <property type="entry name" value="Probable_transposase_24"/>
</dbReference>
<dbReference type="Proteomes" id="UP000593564">
    <property type="component" value="Unassembled WGS sequence"/>
</dbReference>
<name>A0A7J7FUS0_CAMSI</name>
<organism evidence="2 3">
    <name type="scientific">Camellia sinensis</name>
    <name type="common">Tea plant</name>
    <name type="synonym">Thea sinensis</name>
    <dbReference type="NCBI Taxonomy" id="4442"/>
    <lineage>
        <taxon>Eukaryota</taxon>
        <taxon>Viridiplantae</taxon>
        <taxon>Streptophyta</taxon>
        <taxon>Embryophyta</taxon>
        <taxon>Tracheophyta</taxon>
        <taxon>Spermatophyta</taxon>
        <taxon>Magnoliopsida</taxon>
        <taxon>eudicotyledons</taxon>
        <taxon>Gunneridae</taxon>
        <taxon>Pentapetalae</taxon>
        <taxon>asterids</taxon>
        <taxon>Ericales</taxon>
        <taxon>Theaceae</taxon>
        <taxon>Camellia</taxon>
    </lineage>
</organism>
<evidence type="ECO:0000313" key="2">
    <source>
        <dbReference type="EMBL" id="KAF5931867.1"/>
    </source>
</evidence>
<dbReference type="PANTHER" id="PTHR33144">
    <property type="entry name" value="OS10G0409366 PROTEIN-RELATED"/>
    <property type="match status" value="1"/>
</dbReference>
<accession>A0A7J7FUS0</accession>
<reference evidence="3" key="1">
    <citation type="journal article" date="2020" name="Nat. Commun.">
        <title>Genome assembly of wild tea tree DASZ reveals pedigree and selection history of tea varieties.</title>
        <authorList>
            <person name="Zhang W."/>
            <person name="Zhang Y."/>
            <person name="Qiu H."/>
            <person name="Guo Y."/>
            <person name="Wan H."/>
            <person name="Zhang X."/>
            <person name="Scossa F."/>
            <person name="Alseekh S."/>
            <person name="Zhang Q."/>
            <person name="Wang P."/>
            <person name="Xu L."/>
            <person name="Schmidt M.H."/>
            <person name="Jia X."/>
            <person name="Li D."/>
            <person name="Zhu A."/>
            <person name="Guo F."/>
            <person name="Chen W."/>
            <person name="Ni D."/>
            <person name="Usadel B."/>
            <person name="Fernie A.R."/>
            <person name="Wen W."/>
        </authorList>
    </citation>
    <scope>NUCLEOTIDE SEQUENCE [LARGE SCALE GENOMIC DNA]</scope>
    <source>
        <strain evidence="3">cv. G240</strain>
    </source>
</reference>
<evidence type="ECO:0000256" key="1">
    <source>
        <dbReference type="SAM" id="MobiDB-lite"/>
    </source>
</evidence>
<feature type="region of interest" description="Disordered" evidence="1">
    <location>
        <begin position="348"/>
        <end position="413"/>
    </location>
</feature>
<evidence type="ECO:0008006" key="4">
    <source>
        <dbReference type="Google" id="ProtNLM"/>
    </source>
</evidence>
<comment type="caution">
    <text evidence="2">The sequence shown here is derived from an EMBL/GenBank/DDBJ whole genome shotgun (WGS) entry which is preliminary data.</text>
</comment>
<protein>
    <recommendedName>
        <fullName evidence="4">Transposase Tnp1/En/Spm-like domain-containing protein</fullName>
    </recommendedName>
</protein>
<keyword evidence="3" id="KW-1185">Reference proteome</keyword>
<dbReference type="PANTHER" id="PTHR33144:SF25">
    <property type="entry name" value="DUF4216 DOMAIN-CONTAINING PROTEIN"/>
    <property type="match status" value="1"/>
</dbReference>
<reference evidence="2 3" key="2">
    <citation type="submission" date="2020-07" db="EMBL/GenBank/DDBJ databases">
        <title>Genome assembly of wild tea tree DASZ reveals pedigree and selection history of tea varieties.</title>
        <authorList>
            <person name="Zhang W."/>
        </authorList>
    </citation>
    <scope>NUCLEOTIDE SEQUENCE [LARGE SCALE GENOMIC DNA]</scope>
    <source>
        <strain evidence="3">cv. G240</strain>
        <tissue evidence="2">Leaf</tissue>
    </source>
</reference>
<sequence>MSRHLQIIMARKRKPDHSLHMMSEVVPTVATTISGTTIRGGITASTISATASTTISGTTTAIIYSTSTPTIGASTIGASTISGTTIRGGITASTIRGAISATASTTISGTITTLQLLHSPPQVMLVLHQSRLGGVEDVPRALGSGVLDNLNICPEEYKPICMKNYNIIRKDHKNKIKAKYFKPRSSDPNLKDDVPLHIVPSQWEELVEYWRTSDAEKIVTRNAKNRQAHGIAHTTGRTTFAQIRHEDEFNRQLSILPEDCRTLEARNAIFHELIGHDGHGYCRTYGRTVPRRAVYKDGVGPSQSTPQPSTIVRAELRNELREELRAEFFTHLQQMKAEMMAIVSQGASVDPNRQVPDASSGHRAFRESAEDENPYTPPPEDQLRDLWDKTGLKSGSRIGSVNAPKSPNDIGLPRNLAHTTALARETCGRRRGSNRVPGVNAPKSPNDIGLPRNLAHTTTLARETCRRRRGLNRVPGLEVRVGYHSRQTSSLRKLNSRC</sequence>